<dbReference type="EMBL" id="JACSCY010000004">
    <property type="protein sequence ID" value="MBC6610544.1"/>
    <property type="molecule type" value="Genomic_DNA"/>
</dbReference>
<reference evidence="1 2" key="1">
    <citation type="submission" date="2020-08" db="EMBL/GenBank/DDBJ databases">
        <title>Hymenobacter sp.</title>
        <authorList>
            <person name="Kim M.K."/>
        </authorList>
    </citation>
    <scope>NUCLEOTIDE SEQUENCE [LARGE SCALE GENOMIC DNA]</scope>
    <source>
        <strain evidence="1 2">BT507</strain>
    </source>
</reference>
<accession>A0ABR7MI57</accession>
<name>A0ABR7MI57_9BACT</name>
<evidence type="ECO:0000313" key="2">
    <source>
        <dbReference type="Proteomes" id="UP000622017"/>
    </source>
</evidence>
<evidence type="ECO:0000313" key="1">
    <source>
        <dbReference type="EMBL" id="MBC6610544.1"/>
    </source>
</evidence>
<dbReference type="Proteomes" id="UP000622017">
    <property type="component" value="Unassembled WGS sequence"/>
</dbReference>
<sequence>MIKNIRTALVLCCFVSCTDKSDKITGVSDIQNLAGAFGIELQSAEIRPVCSEAGLQEVETFLESKPETEQQKYVLKTGAYLGECIISSYGGKWIEHEPGIWAVKLSDNNIIFPFTKVQKFVDDPSGDSFSSLYGIIPIISKINSNTL</sequence>
<proteinExistence type="predicted"/>
<gene>
    <name evidence="1" type="ORF">H8B15_06400</name>
</gene>
<keyword evidence="2" id="KW-1185">Reference proteome</keyword>
<comment type="caution">
    <text evidence="1">The sequence shown here is derived from an EMBL/GenBank/DDBJ whole genome shotgun (WGS) entry which is preliminary data.</text>
</comment>
<dbReference type="RefSeq" id="WP_187318849.1">
    <property type="nucleotide sequence ID" value="NZ_JACSCY010000004.1"/>
</dbReference>
<organism evidence="1 2">
    <name type="scientific">Hymenobacter citatus</name>
    <dbReference type="NCBI Taxonomy" id="2763506"/>
    <lineage>
        <taxon>Bacteria</taxon>
        <taxon>Pseudomonadati</taxon>
        <taxon>Bacteroidota</taxon>
        <taxon>Cytophagia</taxon>
        <taxon>Cytophagales</taxon>
        <taxon>Hymenobacteraceae</taxon>
        <taxon>Hymenobacter</taxon>
    </lineage>
</organism>
<protein>
    <submittedName>
        <fullName evidence="1">Uncharacterized protein</fullName>
    </submittedName>
</protein>